<comment type="caution">
    <text evidence="3">The sequence shown here is derived from an EMBL/GenBank/DDBJ whole genome shotgun (WGS) entry which is preliminary data.</text>
</comment>
<dbReference type="EMBL" id="BLLK01000069">
    <property type="protein sequence ID" value="GFH60691.1"/>
    <property type="molecule type" value="Genomic_DNA"/>
</dbReference>
<keyword evidence="4" id="KW-1185">Reference proteome</keyword>
<organism evidence="3 4">
    <name type="scientific">Chaetoceros tenuissimus</name>
    <dbReference type="NCBI Taxonomy" id="426638"/>
    <lineage>
        <taxon>Eukaryota</taxon>
        <taxon>Sar</taxon>
        <taxon>Stramenopiles</taxon>
        <taxon>Ochrophyta</taxon>
        <taxon>Bacillariophyta</taxon>
        <taxon>Coscinodiscophyceae</taxon>
        <taxon>Chaetocerotophycidae</taxon>
        <taxon>Chaetocerotales</taxon>
        <taxon>Chaetocerotaceae</taxon>
        <taxon>Chaetoceros</taxon>
    </lineage>
</organism>
<dbReference type="AlphaFoldDB" id="A0AAD3HET6"/>
<feature type="region of interest" description="Disordered" evidence="1">
    <location>
        <begin position="24"/>
        <end position="45"/>
    </location>
</feature>
<sequence>MRVVALLSLVASASAFGVTRSPITTSSTALNGMPEAPTEKTLDHAAKGARWSEIRLLSDEEAEAQLSGDELESFKSYHADVKEGIEKLEKVAEMMLKSLEPPRVKAKGKKQRKRDKWAKVSAIAAARAAQQ</sequence>
<protein>
    <recommendedName>
        <fullName evidence="5">RxLR effector protein</fullName>
    </recommendedName>
</protein>
<keyword evidence="2" id="KW-0732">Signal</keyword>
<evidence type="ECO:0000313" key="3">
    <source>
        <dbReference type="EMBL" id="GFH60691.1"/>
    </source>
</evidence>
<name>A0AAD3HET6_9STRA</name>
<feature type="signal peptide" evidence="2">
    <location>
        <begin position="1"/>
        <end position="15"/>
    </location>
</feature>
<feature type="chain" id="PRO_5042294276" description="RxLR effector protein" evidence="2">
    <location>
        <begin position="16"/>
        <end position="131"/>
    </location>
</feature>
<evidence type="ECO:0000256" key="2">
    <source>
        <dbReference type="SAM" id="SignalP"/>
    </source>
</evidence>
<evidence type="ECO:0000256" key="1">
    <source>
        <dbReference type="SAM" id="MobiDB-lite"/>
    </source>
</evidence>
<accession>A0AAD3HET6</accession>
<proteinExistence type="predicted"/>
<evidence type="ECO:0008006" key="5">
    <source>
        <dbReference type="Google" id="ProtNLM"/>
    </source>
</evidence>
<gene>
    <name evidence="3" type="ORF">CTEN210_17167</name>
</gene>
<evidence type="ECO:0000313" key="4">
    <source>
        <dbReference type="Proteomes" id="UP001054902"/>
    </source>
</evidence>
<dbReference type="Proteomes" id="UP001054902">
    <property type="component" value="Unassembled WGS sequence"/>
</dbReference>
<reference evidence="3 4" key="1">
    <citation type="journal article" date="2021" name="Sci. Rep.">
        <title>The genome of the diatom Chaetoceros tenuissimus carries an ancient integrated fragment of an extant virus.</title>
        <authorList>
            <person name="Hongo Y."/>
            <person name="Kimura K."/>
            <person name="Takaki Y."/>
            <person name="Yoshida Y."/>
            <person name="Baba S."/>
            <person name="Kobayashi G."/>
            <person name="Nagasaki K."/>
            <person name="Hano T."/>
            <person name="Tomaru Y."/>
        </authorList>
    </citation>
    <scope>NUCLEOTIDE SEQUENCE [LARGE SCALE GENOMIC DNA]</scope>
    <source>
        <strain evidence="3 4">NIES-3715</strain>
    </source>
</reference>